<proteinExistence type="predicted"/>
<keyword evidence="2" id="KW-1185">Reference proteome</keyword>
<accession>A0AAD9LH47</accession>
<reference evidence="1" key="1">
    <citation type="submission" date="2023-08" db="EMBL/GenBank/DDBJ databases">
        <title>Reference Genome Resource for the Citrus Pathogen Phytophthora citrophthora.</title>
        <authorList>
            <person name="Moller H."/>
            <person name="Coetzee B."/>
            <person name="Rose L.J."/>
            <person name="Van Niekerk J.M."/>
        </authorList>
    </citation>
    <scope>NUCLEOTIDE SEQUENCE</scope>
    <source>
        <strain evidence="1">STE-U-9442</strain>
    </source>
</reference>
<organism evidence="1 2">
    <name type="scientific">Phytophthora citrophthora</name>
    <dbReference type="NCBI Taxonomy" id="4793"/>
    <lineage>
        <taxon>Eukaryota</taxon>
        <taxon>Sar</taxon>
        <taxon>Stramenopiles</taxon>
        <taxon>Oomycota</taxon>
        <taxon>Peronosporomycetes</taxon>
        <taxon>Peronosporales</taxon>
        <taxon>Peronosporaceae</taxon>
        <taxon>Phytophthora</taxon>
    </lineage>
</organism>
<gene>
    <name evidence="1" type="ORF">P3T76_010905</name>
</gene>
<evidence type="ECO:0000313" key="2">
    <source>
        <dbReference type="Proteomes" id="UP001259832"/>
    </source>
</evidence>
<sequence>MDRISDRVQLVREGFQDFSQSADLESADTKLLHDSRERKWSWLCMNCASRWVALRPEEPNVPEAAVFSLQYLHEWQMAETAAFSL</sequence>
<protein>
    <submittedName>
        <fullName evidence="1">Uncharacterized protein</fullName>
    </submittedName>
</protein>
<comment type="caution">
    <text evidence="1">The sequence shown here is derived from an EMBL/GenBank/DDBJ whole genome shotgun (WGS) entry which is preliminary data.</text>
</comment>
<dbReference type="EMBL" id="JASMQC010000024">
    <property type="protein sequence ID" value="KAK1935139.1"/>
    <property type="molecule type" value="Genomic_DNA"/>
</dbReference>
<dbReference type="Proteomes" id="UP001259832">
    <property type="component" value="Unassembled WGS sequence"/>
</dbReference>
<name>A0AAD9LH47_9STRA</name>
<evidence type="ECO:0000313" key="1">
    <source>
        <dbReference type="EMBL" id="KAK1935139.1"/>
    </source>
</evidence>
<dbReference type="AlphaFoldDB" id="A0AAD9LH47"/>